<name>K8WXH0_9GAMM</name>
<proteinExistence type="predicted"/>
<keyword evidence="2" id="KW-1185">Reference proteome</keyword>
<gene>
    <name evidence="1" type="ORF">OO7_02276</name>
</gene>
<dbReference type="EMBL" id="AKKN01000003">
    <property type="protein sequence ID" value="EKT60880.1"/>
    <property type="molecule type" value="Genomic_DNA"/>
</dbReference>
<dbReference type="AlphaFoldDB" id="K8WXH0"/>
<reference evidence="1 2" key="1">
    <citation type="journal article" date="2012" name="BMC Genomics">
        <title>Comparative genomics of bacteria in the genus Providencia isolated from wild Drosophila melanogaster.</title>
        <authorList>
            <person name="Galac M.R."/>
            <person name="Lazzaro B.P."/>
        </authorList>
    </citation>
    <scope>NUCLEOTIDE SEQUENCE [LARGE SCALE GENOMIC DNA]</scope>
    <source>
        <strain evidence="1 2">DSM 19967</strain>
    </source>
</reference>
<protein>
    <submittedName>
        <fullName evidence="1">Uncharacterized protein</fullName>
    </submittedName>
</protein>
<dbReference type="PATRIC" id="fig|1141660.3.peg.456"/>
<accession>K8WXH0</accession>
<organism evidence="1 2">
    <name type="scientific">Providencia sneebia DSM 19967</name>
    <dbReference type="NCBI Taxonomy" id="1141660"/>
    <lineage>
        <taxon>Bacteria</taxon>
        <taxon>Pseudomonadati</taxon>
        <taxon>Pseudomonadota</taxon>
        <taxon>Gammaproteobacteria</taxon>
        <taxon>Enterobacterales</taxon>
        <taxon>Morganellaceae</taxon>
        <taxon>Providencia</taxon>
    </lineage>
</organism>
<evidence type="ECO:0000313" key="2">
    <source>
        <dbReference type="Proteomes" id="UP000010290"/>
    </source>
</evidence>
<sequence length="101" mass="11946">MIEQKNKYYNEIFLAPGKYFHHEYNIVNYYQLPDTLQQIHNKNLIKQYSLILPDKKTLPLPDCFLKQWSLLPRIVLSLGMLLYSKILPCSHGPAGYLSQYQ</sequence>
<evidence type="ECO:0000313" key="1">
    <source>
        <dbReference type="EMBL" id="EKT60880.1"/>
    </source>
</evidence>
<dbReference type="HOGENOM" id="CLU_2289098_0_0_6"/>
<dbReference type="Proteomes" id="UP000010290">
    <property type="component" value="Chromosome"/>
</dbReference>
<comment type="caution">
    <text evidence="1">The sequence shown here is derived from an EMBL/GenBank/DDBJ whole genome shotgun (WGS) entry which is preliminary data.</text>
</comment>